<comment type="caution">
    <text evidence="2">The sequence shown here is derived from an EMBL/GenBank/DDBJ whole genome shotgun (WGS) entry which is preliminary data.</text>
</comment>
<evidence type="ECO:0000256" key="1">
    <source>
        <dbReference type="SAM" id="Phobius"/>
    </source>
</evidence>
<feature type="transmembrane region" description="Helical" evidence="1">
    <location>
        <begin position="189"/>
        <end position="214"/>
    </location>
</feature>
<keyword evidence="1" id="KW-0472">Membrane</keyword>
<feature type="transmembrane region" description="Helical" evidence="1">
    <location>
        <begin position="63"/>
        <end position="88"/>
    </location>
</feature>
<dbReference type="RefSeq" id="WP_331243575.1">
    <property type="nucleotide sequence ID" value="NZ_JAQSGJ010000014.1"/>
</dbReference>
<keyword evidence="1" id="KW-0812">Transmembrane</keyword>
<proteinExistence type="predicted"/>
<dbReference type="EMBL" id="JAQSGK010000014">
    <property type="protein sequence ID" value="MEE6715508.1"/>
    <property type="molecule type" value="Genomic_DNA"/>
</dbReference>
<dbReference type="Proteomes" id="UP001330016">
    <property type="component" value="Unassembled WGS sequence"/>
</dbReference>
<feature type="transmembrane region" description="Helical" evidence="1">
    <location>
        <begin position="249"/>
        <end position="271"/>
    </location>
</feature>
<dbReference type="PANTHER" id="PTHR37305:SF1">
    <property type="entry name" value="MEMBRANE PROTEIN"/>
    <property type="match status" value="1"/>
</dbReference>
<protein>
    <submittedName>
        <fullName evidence="2">ABC transporter permease subunit</fullName>
    </submittedName>
</protein>
<name>A0ABU7SYS6_9LACO</name>
<feature type="transmembrane region" description="Helical" evidence="1">
    <location>
        <begin position="109"/>
        <end position="140"/>
    </location>
</feature>
<gene>
    <name evidence="2" type="ORF">PS435_06510</name>
</gene>
<keyword evidence="1" id="KW-1133">Transmembrane helix</keyword>
<keyword evidence="3" id="KW-1185">Reference proteome</keyword>
<organism evidence="2 3">
    <name type="scientific">Schleiferilactobacillus harbinensis</name>
    <dbReference type="NCBI Taxonomy" id="304207"/>
    <lineage>
        <taxon>Bacteria</taxon>
        <taxon>Bacillati</taxon>
        <taxon>Bacillota</taxon>
        <taxon>Bacilli</taxon>
        <taxon>Lactobacillales</taxon>
        <taxon>Lactobacillaceae</taxon>
        <taxon>Schleiferilactobacillus</taxon>
    </lineage>
</organism>
<sequence length="279" mass="30697">MFNLFRNEWRKLWAKKSSWILLLIAVVISGLTAWGMKALNTLVSTGNSAVTGASAGAAKGAEAFYLIFASGASFVSIFTIVITAIVITEEFAKNTIKILLTRPYSRHEVLFSKLLATVAYLLVSLFAIYVVAAAFAGIFFGFGALSKVYAHGMNAWVFNLASLGVDVLSNIFYLSLVFVLAAGMRSQGLAITFSILMQVVLDIANTMLSGLMMLKKWYWIKWNPFNLMAYNPLATVSTSQTTGPVALNVWGWLIGLLVYVVVFYLIADYIFNRRDVSLS</sequence>
<feature type="transmembrane region" description="Helical" evidence="1">
    <location>
        <begin position="160"/>
        <end position="182"/>
    </location>
</feature>
<evidence type="ECO:0000313" key="3">
    <source>
        <dbReference type="Proteomes" id="UP001330016"/>
    </source>
</evidence>
<dbReference type="PANTHER" id="PTHR37305">
    <property type="entry name" value="INTEGRAL MEMBRANE PROTEIN-RELATED"/>
    <property type="match status" value="1"/>
</dbReference>
<accession>A0ABU7SYS6</accession>
<reference evidence="2 3" key="1">
    <citation type="submission" date="2023-02" db="EMBL/GenBank/DDBJ databases">
        <title>The predominant lactic acid bacteria and yeasts involved in the spontaneous fermentation of millet during the production of the traditional porridge Hausa koko in Ghana.</title>
        <authorList>
            <person name="Atter A."/>
            <person name="Diaz M."/>
        </authorList>
    </citation>
    <scope>NUCLEOTIDE SEQUENCE [LARGE SCALE GENOMIC DNA]</scope>
    <source>
        <strain evidence="2 3">FI11640</strain>
    </source>
</reference>
<evidence type="ECO:0000313" key="2">
    <source>
        <dbReference type="EMBL" id="MEE6715508.1"/>
    </source>
</evidence>
<feature type="transmembrane region" description="Helical" evidence="1">
    <location>
        <begin position="20"/>
        <end position="43"/>
    </location>
</feature>
<dbReference type="Pfam" id="PF12679">
    <property type="entry name" value="ABC2_membrane_2"/>
    <property type="match status" value="1"/>
</dbReference>